<dbReference type="Gene3D" id="3.30.420.40">
    <property type="match status" value="2"/>
</dbReference>
<accession>A0A5K7SEI4</accession>
<protein>
    <recommendedName>
        <fullName evidence="3">N-acetylglucosamine kinase of eukaryotic type</fullName>
    </recommendedName>
</protein>
<dbReference type="RefSeq" id="WP_318348192.1">
    <property type="nucleotide sequence ID" value="NZ_AP018694.1"/>
</dbReference>
<evidence type="ECO:0000313" key="1">
    <source>
        <dbReference type="EMBL" id="BBE19990.1"/>
    </source>
</evidence>
<name>A0A5K7SEI4_9BACT</name>
<dbReference type="PANTHER" id="PTHR43190:SF3">
    <property type="entry name" value="N-ACETYL-D-GLUCOSAMINE KINASE"/>
    <property type="match status" value="1"/>
</dbReference>
<evidence type="ECO:0008006" key="3">
    <source>
        <dbReference type="Google" id="ProtNLM"/>
    </source>
</evidence>
<dbReference type="Gene3D" id="1.10.720.160">
    <property type="match status" value="1"/>
</dbReference>
<dbReference type="Proteomes" id="UP001193389">
    <property type="component" value="Chromosome"/>
</dbReference>
<dbReference type="PANTHER" id="PTHR43190">
    <property type="entry name" value="N-ACETYL-D-GLUCOSAMINE KINASE"/>
    <property type="match status" value="1"/>
</dbReference>
<dbReference type="KEGG" id="anf:AQPE_4181"/>
<dbReference type="SUPFAM" id="SSF53067">
    <property type="entry name" value="Actin-like ATPase domain"/>
    <property type="match status" value="2"/>
</dbReference>
<dbReference type="InterPro" id="IPR052519">
    <property type="entry name" value="Euk-type_GlcNAc_Kinase"/>
</dbReference>
<dbReference type="EMBL" id="AP018694">
    <property type="protein sequence ID" value="BBE19990.1"/>
    <property type="molecule type" value="Genomic_DNA"/>
</dbReference>
<proteinExistence type="predicted"/>
<sequence>MKLIADSGSTKTSWKLIDGSGHIKNIKTSGLNPYSQPEESIIQEVEKVLFPETGTGIQEIYFYGAGIVNAEKGDIIRRALNRIYPEAIVETHSDVLGAARALFGDQAGIACILGTGSNACLYDGKQIAHGISPLGFILGDEGSGSVMGRKLLGDYFKDVMPSRLRDEFGKQFGITREEALNRVYRTEKPNQFLAQFVPFLSENSNSAYCQEFVQHNFMEFFERNVSKLPDYTQYPIGFIGSVAFYFSQILNNTASYFGFEETTIIKEPIDGLEKYYSIK</sequence>
<gene>
    <name evidence="1" type="ORF">AQPE_4181</name>
</gene>
<dbReference type="InterPro" id="IPR043129">
    <property type="entry name" value="ATPase_NBD"/>
</dbReference>
<keyword evidence="2" id="KW-1185">Reference proteome</keyword>
<reference evidence="1" key="1">
    <citation type="journal article" date="2020" name="Int. J. Syst. Evol. Microbiol.">
        <title>Aquipluma nitroreducens gen. nov. sp. nov., a novel facultatively anaerobic bacterium isolated from a freshwater lake.</title>
        <authorList>
            <person name="Watanabe M."/>
            <person name="Kojima H."/>
            <person name="Fukui M."/>
        </authorList>
    </citation>
    <scope>NUCLEOTIDE SEQUENCE</scope>
    <source>
        <strain evidence="1">MeG22</strain>
    </source>
</reference>
<dbReference type="CDD" id="cd24079">
    <property type="entry name" value="ASKHA_NBD_PG1100-like"/>
    <property type="match status" value="1"/>
</dbReference>
<dbReference type="AlphaFoldDB" id="A0A5K7SEI4"/>
<organism evidence="1 2">
    <name type="scientific">Aquipluma nitroreducens</name>
    <dbReference type="NCBI Taxonomy" id="2010828"/>
    <lineage>
        <taxon>Bacteria</taxon>
        <taxon>Pseudomonadati</taxon>
        <taxon>Bacteroidota</taxon>
        <taxon>Bacteroidia</taxon>
        <taxon>Marinilabiliales</taxon>
        <taxon>Prolixibacteraceae</taxon>
        <taxon>Aquipluma</taxon>
    </lineage>
</organism>
<evidence type="ECO:0000313" key="2">
    <source>
        <dbReference type="Proteomes" id="UP001193389"/>
    </source>
</evidence>